<keyword evidence="2" id="KW-1185">Reference proteome</keyword>
<name>A0A517ZUN2_9PLAN</name>
<dbReference type="EMBL" id="CP036276">
    <property type="protein sequence ID" value="QDU46193.1"/>
    <property type="molecule type" value="Genomic_DNA"/>
</dbReference>
<evidence type="ECO:0000313" key="1">
    <source>
        <dbReference type="EMBL" id="QDU46193.1"/>
    </source>
</evidence>
<gene>
    <name evidence="1" type="ORF">Mal52_47100</name>
</gene>
<dbReference type="Pfam" id="PF14486">
    <property type="entry name" value="DUF4432"/>
    <property type="match status" value="1"/>
</dbReference>
<organism evidence="1 2">
    <name type="scientific">Symmachiella dynata</name>
    <dbReference type="NCBI Taxonomy" id="2527995"/>
    <lineage>
        <taxon>Bacteria</taxon>
        <taxon>Pseudomonadati</taxon>
        <taxon>Planctomycetota</taxon>
        <taxon>Planctomycetia</taxon>
        <taxon>Planctomycetales</taxon>
        <taxon>Planctomycetaceae</taxon>
        <taxon>Symmachiella</taxon>
    </lineage>
</organism>
<dbReference type="GO" id="GO:0030246">
    <property type="term" value="F:carbohydrate binding"/>
    <property type="evidence" value="ECO:0007669"/>
    <property type="project" value="InterPro"/>
</dbReference>
<dbReference type="KEGG" id="sdyn:Mal52_47100"/>
<sequence length="398" mass="42856">MTEKQWVLTDVAGGIWLDDFDLDPQDGPSLAGATNWSVQKRTLQGGVSAGVDVVEVDNGRLTMSILPTRGMGLWKGACDGLALGWNSPVPQPVNPAFVNQSDRSGLGWLSGFNELLCRCGLSSNGAPGTDVIKNNEGNATETELTLHGKIANTPAHHVAVSICDTDAGTISVTGVVDETMMFGPSLQLVSTFSTTAGSNSFSIIDEVRNLQGTPAELELLYHTNFGKPLLEEGAKLVAPILEMAPRDTHAAADIDSYDVYLGPTAGYAEQCYFFELAADEAGQTRVLLRNRAGDCGLSMRYAKSQLPWLTQWKCTQLEADGYVTGIEPGTDFPNLKTFEREQGRVVVLPPGGSYQVRIDFEIHGTAEAVATTEHEIRALQEHFVPQVHRTALPKYSGS</sequence>
<accession>A0A517ZUN2</accession>
<dbReference type="CDD" id="cd09023">
    <property type="entry name" value="Aldose_epim_Ec_c4013"/>
    <property type="match status" value="1"/>
</dbReference>
<dbReference type="RefSeq" id="WP_145378731.1">
    <property type="nucleotide sequence ID" value="NZ_CP036276.1"/>
</dbReference>
<dbReference type="InterPro" id="IPR027839">
    <property type="entry name" value="DUF4432"/>
</dbReference>
<dbReference type="Gene3D" id="2.70.98.10">
    <property type="match status" value="1"/>
</dbReference>
<dbReference type="Proteomes" id="UP000319383">
    <property type="component" value="Chromosome"/>
</dbReference>
<evidence type="ECO:0008006" key="3">
    <source>
        <dbReference type="Google" id="ProtNLM"/>
    </source>
</evidence>
<proteinExistence type="predicted"/>
<protein>
    <recommendedName>
        <fullName evidence="3">DUF4432 domain-containing protein</fullName>
    </recommendedName>
</protein>
<dbReference type="AlphaFoldDB" id="A0A517ZUN2"/>
<reference evidence="1 2" key="1">
    <citation type="submission" date="2019-02" db="EMBL/GenBank/DDBJ databases">
        <title>Deep-cultivation of Planctomycetes and their phenomic and genomic characterization uncovers novel biology.</title>
        <authorList>
            <person name="Wiegand S."/>
            <person name="Jogler M."/>
            <person name="Boedeker C."/>
            <person name="Pinto D."/>
            <person name="Vollmers J."/>
            <person name="Rivas-Marin E."/>
            <person name="Kohn T."/>
            <person name="Peeters S.H."/>
            <person name="Heuer A."/>
            <person name="Rast P."/>
            <person name="Oberbeckmann S."/>
            <person name="Bunk B."/>
            <person name="Jeske O."/>
            <person name="Meyerdierks A."/>
            <person name="Storesund J.E."/>
            <person name="Kallscheuer N."/>
            <person name="Luecker S."/>
            <person name="Lage O.M."/>
            <person name="Pohl T."/>
            <person name="Merkel B.J."/>
            <person name="Hornburger P."/>
            <person name="Mueller R.-W."/>
            <person name="Bruemmer F."/>
            <person name="Labrenz M."/>
            <person name="Spormann A.M."/>
            <person name="Op den Camp H."/>
            <person name="Overmann J."/>
            <person name="Amann R."/>
            <person name="Jetten M.S.M."/>
            <person name="Mascher T."/>
            <person name="Medema M.H."/>
            <person name="Devos D.P."/>
            <person name="Kaster A.-K."/>
            <person name="Ovreas L."/>
            <person name="Rohde M."/>
            <person name="Galperin M.Y."/>
            <person name="Jogler C."/>
        </authorList>
    </citation>
    <scope>NUCLEOTIDE SEQUENCE [LARGE SCALE GENOMIC DNA]</scope>
    <source>
        <strain evidence="1 2">Mal52</strain>
    </source>
</reference>
<dbReference type="InterPro" id="IPR014718">
    <property type="entry name" value="GH-type_carb-bd"/>
</dbReference>
<evidence type="ECO:0000313" key="2">
    <source>
        <dbReference type="Proteomes" id="UP000319383"/>
    </source>
</evidence>